<dbReference type="EMBL" id="JACXWD010000046">
    <property type="protein sequence ID" value="MBD3868853.1"/>
    <property type="molecule type" value="Genomic_DNA"/>
</dbReference>
<dbReference type="Gene3D" id="3.20.20.370">
    <property type="entry name" value="Glycoside hydrolase/deacetylase"/>
    <property type="match status" value="1"/>
</dbReference>
<feature type="domain" description="NodB homology" evidence="1">
    <location>
        <begin position="28"/>
        <end position="208"/>
    </location>
</feature>
<protein>
    <submittedName>
        <fullName evidence="2">Polysaccharide deacetylase family protein</fullName>
    </submittedName>
</protein>
<dbReference type="PANTHER" id="PTHR10587">
    <property type="entry name" value="GLYCOSYL TRANSFERASE-RELATED"/>
    <property type="match status" value="1"/>
</dbReference>
<evidence type="ECO:0000313" key="2">
    <source>
        <dbReference type="EMBL" id="MBD3868853.1"/>
    </source>
</evidence>
<dbReference type="PROSITE" id="PS51677">
    <property type="entry name" value="NODB"/>
    <property type="match status" value="1"/>
</dbReference>
<comment type="caution">
    <text evidence="2">The sequence shown here is derived from an EMBL/GenBank/DDBJ whole genome shotgun (WGS) entry which is preliminary data.</text>
</comment>
<dbReference type="InterPro" id="IPR002509">
    <property type="entry name" value="NODB_dom"/>
</dbReference>
<dbReference type="SUPFAM" id="SSF88713">
    <property type="entry name" value="Glycoside hydrolase/deacetylase"/>
    <property type="match status" value="1"/>
</dbReference>
<proteinExistence type="predicted"/>
<name>A0A8J6XW02_9BACT</name>
<organism evidence="2 3">
    <name type="scientific">Candidatus Polarisedimenticola svalbardensis</name>
    <dbReference type="NCBI Taxonomy" id="2886004"/>
    <lineage>
        <taxon>Bacteria</taxon>
        <taxon>Pseudomonadati</taxon>
        <taxon>Acidobacteriota</taxon>
        <taxon>Candidatus Polarisedimenticolia</taxon>
        <taxon>Candidatus Polarisedimenticolales</taxon>
        <taxon>Candidatus Polarisedimenticolaceae</taxon>
        <taxon>Candidatus Polarisedimenticola</taxon>
    </lineage>
</organism>
<accession>A0A8J6XW02</accession>
<evidence type="ECO:0000259" key="1">
    <source>
        <dbReference type="PROSITE" id="PS51677"/>
    </source>
</evidence>
<dbReference type="Pfam" id="PF01522">
    <property type="entry name" value="Polysacc_deac_1"/>
    <property type="match status" value="1"/>
</dbReference>
<dbReference type="InterPro" id="IPR050248">
    <property type="entry name" value="Polysacc_deacetylase_ArnD"/>
</dbReference>
<dbReference type="InterPro" id="IPR011330">
    <property type="entry name" value="Glyco_hydro/deAcase_b/a-brl"/>
</dbReference>
<evidence type="ECO:0000313" key="3">
    <source>
        <dbReference type="Proteomes" id="UP000648239"/>
    </source>
</evidence>
<dbReference type="GO" id="GO:0016810">
    <property type="term" value="F:hydrolase activity, acting on carbon-nitrogen (but not peptide) bonds"/>
    <property type="evidence" value="ECO:0007669"/>
    <property type="project" value="InterPro"/>
</dbReference>
<dbReference type="GO" id="GO:0005975">
    <property type="term" value="P:carbohydrate metabolic process"/>
    <property type="evidence" value="ECO:0007669"/>
    <property type="project" value="InterPro"/>
</dbReference>
<reference evidence="2 3" key="1">
    <citation type="submission" date="2020-08" db="EMBL/GenBank/DDBJ databases">
        <title>Acidobacteriota in marine sediments use diverse sulfur dissimilation pathways.</title>
        <authorList>
            <person name="Wasmund K."/>
        </authorList>
    </citation>
    <scope>NUCLEOTIDE SEQUENCE [LARGE SCALE GENOMIC DNA]</scope>
    <source>
        <strain evidence="2">MAG AM4</strain>
    </source>
</reference>
<dbReference type="Proteomes" id="UP000648239">
    <property type="component" value="Unassembled WGS sequence"/>
</dbReference>
<dbReference type="CDD" id="cd10959">
    <property type="entry name" value="CE4_NodB_like_3"/>
    <property type="match status" value="1"/>
</dbReference>
<sequence>MIRTIRSGVKNLIPRSLLIRTLSTPADNRLLLTFDDGPDPEVTPGVLERLQAFNARGVFFVVGRLAEAGPELLTRIRDEGHILGNHTYTHENAGDPPFLAYKRDVARCQDVVHKATGLTPTLFRPPKGHLSATSLLVPKLLGLRTVNWTLGVRDWACRTGEEAAAAAATLEERAAPGQIIVLHDDNRFLLQILDQVLPVFRERGYDLASAAAGL</sequence>
<dbReference type="AlphaFoldDB" id="A0A8J6XW02"/>
<gene>
    <name evidence="2" type="ORF">IFK94_12065</name>
</gene>